<dbReference type="OrthoDB" id="433738at2759"/>
<dbReference type="InterPro" id="IPR050754">
    <property type="entry name" value="FKBP4/5/8-like"/>
</dbReference>
<dbReference type="PANTHER" id="PTHR46512:SF10">
    <property type="entry name" value="FK506-BINDING PROTEIN-LIKE"/>
    <property type="match status" value="1"/>
</dbReference>
<dbReference type="AlphaFoldDB" id="A0A1S3JRE7"/>
<dbReference type="SMART" id="SM00028">
    <property type="entry name" value="TPR"/>
    <property type="match status" value="2"/>
</dbReference>
<dbReference type="Gene3D" id="1.25.40.10">
    <property type="entry name" value="Tetratricopeptide repeat domain"/>
    <property type="match status" value="1"/>
</dbReference>
<dbReference type="InterPro" id="IPR019734">
    <property type="entry name" value="TPR_rpt"/>
</dbReference>
<proteinExistence type="predicted"/>
<dbReference type="KEGG" id="lak:106175290"/>
<dbReference type="OMA" id="WTELTIG"/>
<dbReference type="Proteomes" id="UP000085678">
    <property type="component" value="Unplaced"/>
</dbReference>
<protein>
    <submittedName>
        <fullName evidence="3">FK506-binding protein-like</fullName>
    </submittedName>
</protein>
<dbReference type="SUPFAM" id="SSF54534">
    <property type="entry name" value="FKBP-like"/>
    <property type="match status" value="1"/>
</dbReference>
<dbReference type="InParanoid" id="A0A1S3JRE7"/>
<feature type="repeat" description="TPR" evidence="1">
    <location>
        <begin position="196"/>
        <end position="229"/>
    </location>
</feature>
<dbReference type="SUPFAM" id="SSF48452">
    <property type="entry name" value="TPR-like"/>
    <property type="match status" value="1"/>
</dbReference>
<accession>A0A1S3JRE7</accession>
<name>A0A1S3JRE7_LINAN</name>
<gene>
    <name evidence="3" type="primary">LOC106175290</name>
</gene>
<evidence type="ECO:0000313" key="2">
    <source>
        <dbReference type="Proteomes" id="UP000085678"/>
    </source>
</evidence>
<dbReference type="GeneID" id="106175290"/>
<keyword evidence="2" id="KW-1185">Reference proteome</keyword>
<dbReference type="Pfam" id="PF14559">
    <property type="entry name" value="TPR_19"/>
    <property type="match status" value="1"/>
</dbReference>
<evidence type="ECO:0000313" key="3">
    <source>
        <dbReference type="RefSeq" id="XP_013412666.1"/>
    </source>
</evidence>
<dbReference type="RefSeq" id="XP_013412666.1">
    <property type="nucleotide sequence ID" value="XM_013557212.1"/>
</dbReference>
<reference evidence="3" key="1">
    <citation type="submission" date="2025-08" db="UniProtKB">
        <authorList>
            <consortium name="RefSeq"/>
        </authorList>
    </citation>
    <scope>IDENTIFICATION</scope>
    <source>
        <tissue evidence="3">Gonads</tissue>
    </source>
</reference>
<sequence length="294" mass="33248">MENSNNGTPQLADPWVSPDRSICKQITHPGEGLYTPNEGSIVTVCIKSVHIPQDVAAGQLYQYDCGNIEITLGFPDTWCNENIEKCIESMKPGEVCEVCFSRDHKTWDEFKDDEASKVVLRVTLKSVQRCTDLWEREPELILQMAQKCKDNGSRLFKEGNLEYASKHYSKALKYLIILRGWDVSPELNEKIRSLSAVCYTNISLCLLRNGSYENVVRSCDKALEINPQDVKALFRRAKANTELKNYDDAKMDLAKAEAKEPGNPDVKNLKKIVEERLKNSESTIAAGMRKMFGS</sequence>
<organism evidence="2 3">
    <name type="scientific">Lingula anatina</name>
    <name type="common">Brachiopod</name>
    <name type="synonym">Lingula unguis</name>
    <dbReference type="NCBI Taxonomy" id="7574"/>
    <lineage>
        <taxon>Eukaryota</taxon>
        <taxon>Metazoa</taxon>
        <taxon>Spiralia</taxon>
        <taxon>Lophotrochozoa</taxon>
        <taxon>Brachiopoda</taxon>
        <taxon>Linguliformea</taxon>
        <taxon>Lingulata</taxon>
        <taxon>Lingulida</taxon>
        <taxon>Linguloidea</taxon>
        <taxon>Lingulidae</taxon>
        <taxon>Lingula</taxon>
    </lineage>
</organism>
<dbReference type="STRING" id="7574.A0A1S3JRE7"/>
<dbReference type="PROSITE" id="PS50005">
    <property type="entry name" value="TPR"/>
    <property type="match status" value="1"/>
</dbReference>
<dbReference type="PANTHER" id="PTHR46512">
    <property type="entry name" value="PEPTIDYLPROLYL ISOMERASE"/>
    <property type="match status" value="1"/>
</dbReference>
<evidence type="ECO:0000256" key="1">
    <source>
        <dbReference type="PROSITE-ProRule" id="PRU00339"/>
    </source>
</evidence>
<dbReference type="InterPro" id="IPR011990">
    <property type="entry name" value="TPR-like_helical_dom_sf"/>
</dbReference>
<keyword evidence="1" id="KW-0802">TPR repeat</keyword>